<dbReference type="SUPFAM" id="SSF103473">
    <property type="entry name" value="MFS general substrate transporter"/>
    <property type="match status" value="1"/>
</dbReference>
<keyword evidence="5 7" id="KW-1133">Transmembrane helix</keyword>
<evidence type="ECO:0000256" key="6">
    <source>
        <dbReference type="ARBA" id="ARBA00023136"/>
    </source>
</evidence>
<feature type="transmembrane region" description="Helical" evidence="7">
    <location>
        <begin position="535"/>
        <end position="556"/>
    </location>
</feature>
<proteinExistence type="inferred from homology"/>
<protein>
    <submittedName>
        <fullName evidence="8">Solute carrier family 15 member 4</fullName>
    </submittedName>
</protein>
<dbReference type="Proteomes" id="UP000887013">
    <property type="component" value="Unassembled WGS sequence"/>
</dbReference>
<comment type="caution">
    <text evidence="8">The sequence shown here is derived from an EMBL/GenBank/DDBJ whole genome shotgun (WGS) entry which is preliminary data.</text>
</comment>
<reference evidence="8" key="1">
    <citation type="submission" date="2020-08" db="EMBL/GenBank/DDBJ databases">
        <title>Multicomponent nature underlies the extraordinary mechanical properties of spider dragline silk.</title>
        <authorList>
            <person name="Kono N."/>
            <person name="Nakamura H."/>
            <person name="Mori M."/>
            <person name="Yoshida Y."/>
            <person name="Ohtoshi R."/>
            <person name="Malay A.D."/>
            <person name="Moran D.A.P."/>
            <person name="Tomita M."/>
            <person name="Numata K."/>
            <person name="Arakawa K."/>
        </authorList>
    </citation>
    <scope>NUCLEOTIDE SEQUENCE</scope>
</reference>
<gene>
    <name evidence="8" type="primary">SLC15A4</name>
    <name evidence="8" type="ORF">NPIL_360601</name>
</gene>
<sequence length="625" mass="70190">MDGLIDRISEAIPRSDLGARKLLKMETDNEREPLITSVNSNTSYNTQQNQDFYSSREVSSLYGTITVNKCKQLSSGIIVLVFVLLERIAYYSLTGNLYLFLNQSEFHWMYYNAISALLIFTGTSYLSSLFGGWLSDAYLGRFKTIALAFIIYTAAYWLLPFMIEVCDICTTCPIPVINSTSVRDVPLFSESCSWTVMLVLIVIAIGTGTVKANITPFGAEQVRFTGPDGLRVYLNWLYWCVNIGALTAILGITYVQQEDGFKEGYLIPVCLLTVATILFVFSYPLYTHQYSCGSSISRILSVLKDAWKLNHSQKRTRRDLVSSNSLNTINRPSWLDMAKVRYGGKFHDSVVEDVKALSVIIIVFIILIPYWMLYFQMQTTFLAQGLQMRLSLLPVNGSNSEEESSQFSVPAAWLMLFNVLFLIIFIPLMNHVIYPCLDKRGIQISIFTRMAIGMACATLSMIMAGCLEICRLHFIHEGRIVNQTIEHTVYVAADLPILWQIPQYSLIGISEVFTSVSGMEFAVSQAPSTMQGAVMGLYYFCTGIGSFIGVAALRSFESIEGSFVGYHSSDMNTGNLFYYFFFLAATQFITLLIFCLITKKLKIRRTSSPNQSASRLLGSSSRSRT</sequence>
<organism evidence="8 9">
    <name type="scientific">Nephila pilipes</name>
    <name type="common">Giant wood spider</name>
    <name type="synonym">Nephila maculata</name>
    <dbReference type="NCBI Taxonomy" id="299642"/>
    <lineage>
        <taxon>Eukaryota</taxon>
        <taxon>Metazoa</taxon>
        <taxon>Ecdysozoa</taxon>
        <taxon>Arthropoda</taxon>
        <taxon>Chelicerata</taxon>
        <taxon>Arachnida</taxon>
        <taxon>Araneae</taxon>
        <taxon>Araneomorphae</taxon>
        <taxon>Entelegynae</taxon>
        <taxon>Araneoidea</taxon>
        <taxon>Nephilidae</taxon>
        <taxon>Nephila</taxon>
    </lineage>
</organism>
<keyword evidence="6 7" id="KW-0472">Membrane</keyword>
<feature type="transmembrane region" description="Helical" evidence="7">
    <location>
        <begin position="194"/>
        <end position="212"/>
    </location>
</feature>
<dbReference type="GO" id="GO:0016020">
    <property type="term" value="C:membrane"/>
    <property type="evidence" value="ECO:0007669"/>
    <property type="project" value="UniProtKB-SubCell"/>
</dbReference>
<dbReference type="InterPro" id="IPR036259">
    <property type="entry name" value="MFS_trans_sf"/>
</dbReference>
<comment type="subcellular location">
    <subcellularLocation>
        <location evidence="1">Membrane</location>
        <topology evidence="1">Multi-pass membrane protein</topology>
    </subcellularLocation>
</comment>
<dbReference type="GO" id="GO:0022857">
    <property type="term" value="F:transmembrane transporter activity"/>
    <property type="evidence" value="ECO:0007669"/>
    <property type="project" value="InterPro"/>
</dbReference>
<feature type="transmembrane region" description="Helical" evidence="7">
    <location>
        <begin position="265"/>
        <end position="286"/>
    </location>
</feature>
<keyword evidence="4" id="KW-0571">Peptide transport</keyword>
<comment type="similarity">
    <text evidence="2">Belongs to the major facilitator superfamily. Proton-dependent oligopeptide transporter (POT/PTR) (TC 2.A.17) family.</text>
</comment>
<feature type="transmembrane region" description="Helical" evidence="7">
    <location>
        <begin position="113"/>
        <end position="133"/>
    </location>
</feature>
<accession>A0A8X6U212</accession>
<evidence type="ECO:0000313" key="9">
    <source>
        <dbReference type="Proteomes" id="UP000887013"/>
    </source>
</evidence>
<feature type="transmembrane region" description="Helical" evidence="7">
    <location>
        <begin position="411"/>
        <end position="434"/>
    </location>
</feature>
<evidence type="ECO:0000256" key="2">
    <source>
        <dbReference type="ARBA" id="ARBA00005982"/>
    </source>
</evidence>
<dbReference type="PANTHER" id="PTHR11654">
    <property type="entry name" value="OLIGOPEPTIDE TRANSPORTER-RELATED"/>
    <property type="match status" value="1"/>
</dbReference>
<feature type="transmembrane region" description="Helical" evidence="7">
    <location>
        <begin position="576"/>
        <end position="597"/>
    </location>
</feature>
<feature type="transmembrane region" description="Helical" evidence="7">
    <location>
        <begin position="354"/>
        <end position="373"/>
    </location>
</feature>
<dbReference type="Gene3D" id="1.20.1250.20">
    <property type="entry name" value="MFS general substrate transporter like domains"/>
    <property type="match status" value="1"/>
</dbReference>
<evidence type="ECO:0000313" key="8">
    <source>
        <dbReference type="EMBL" id="GFT67085.1"/>
    </source>
</evidence>
<evidence type="ECO:0000256" key="4">
    <source>
        <dbReference type="ARBA" id="ARBA00022856"/>
    </source>
</evidence>
<evidence type="ECO:0000256" key="5">
    <source>
        <dbReference type="ARBA" id="ARBA00022989"/>
    </source>
</evidence>
<dbReference type="GO" id="GO:0015833">
    <property type="term" value="P:peptide transport"/>
    <property type="evidence" value="ECO:0007669"/>
    <property type="project" value="UniProtKB-KW"/>
</dbReference>
<dbReference type="InterPro" id="IPR000109">
    <property type="entry name" value="POT_fam"/>
</dbReference>
<feature type="transmembrane region" description="Helical" evidence="7">
    <location>
        <begin position="233"/>
        <end position="253"/>
    </location>
</feature>
<evidence type="ECO:0000256" key="7">
    <source>
        <dbReference type="SAM" id="Phobius"/>
    </source>
</evidence>
<dbReference type="AlphaFoldDB" id="A0A8X6U212"/>
<dbReference type="Pfam" id="PF00854">
    <property type="entry name" value="PTR2"/>
    <property type="match status" value="1"/>
</dbReference>
<keyword evidence="9" id="KW-1185">Reference proteome</keyword>
<keyword evidence="3 7" id="KW-0812">Transmembrane</keyword>
<name>A0A8X6U212_NEPPI</name>
<dbReference type="OrthoDB" id="205993at2759"/>
<feature type="transmembrane region" description="Helical" evidence="7">
    <location>
        <begin position="145"/>
        <end position="163"/>
    </location>
</feature>
<keyword evidence="4" id="KW-0813">Transport</keyword>
<evidence type="ECO:0000256" key="3">
    <source>
        <dbReference type="ARBA" id="ARBA00022692"/>
    </source>
</evidence>
<dbReference type="EMBL" id="BMAW01020248">
    <property type="protein sequence ID" value="GFT67085.1"/>
    <property type="molecule type" value="Genomic_DNA"/>
</dbReference>
<keyword evidence="4" id="KW-0653">Protein transport</keyword>
<evidence type="ECO:0000256" key="1">
    <source>
        <dbReference type="ARBA" id="ARBA00004141"/>
    </source>
</evidence>
<feature type="transmembrane region" description="Helical" evidence="7">
    <location>
        <begin position="73"/>
        <end position="93"/>
    </location>
</feature>